<proteinExistence type="predicted"/>
<keyword evidence="2" id="KW-1185">Reference proteome</keyword>
<dbReference type="Proteomes" id="UP001178662">
    <property type="component" value="Chromosome"/>
</dbReference>
<dbReference type="SUPFAM" id="SSF49464">
    <property type="entry name" value="Carboxypeptidase regulatory domain-like"/>
    <property type="match status" value="1"/>
</dbReference>
<name>A0AA95JGL7_9BACL</name>
<dbReference type="Gene3D" id="2.60.40.1120">
    <property type="entry name" value="Carboxypeptidase-like, regulatory domain"/>
    <property type="match status" value="1"/>
</dbReference>
<evidence type="ECO:0000313" key="2">
    <source>
        <dbReference type="Proteomes" id="UP001178662"/>
    </source>
</evidence>
<dbReference type="EMBL" id="CP119317">
    <property type="protein sequence ID" value="WEK55120.1"/>
    <property type="molecule type" value="Genomic_DNA"/>
</dbReference>
<dbReference type="PROSITE" id="PS51257">
    <property type="entry name" value="PROKAR_LIPOPROTEIN"/>
    <property type="match status" value="1"/>
</dbReference>
<evidence type="ECO:0008006" key="3">
    <source>
        <dbReference type="Google" id="ProtNLM"/>
    </source>
</evidence>
<sequence>MDIRKRLKRIGMTAVMVTLLTGCSNRYLEQPVGVIQGDAVIELEQTQMTVTRWKMDNSHVESLVGKVLVNGKPVTDVVVNVAGKRKITTDENGVFRFYVDRSVPQVIQLRVEEVDGATFEGKSLKRKLKNSLRKAENNIQVSYPIQVTAVKSDPEDDTKVEVHARAMTEDGQSYPVIKADKYLIKGVVKDHTGAPVQGAIVAYSKNGNEGFSRSQPTNEQGEYILYYLPEANEDILLSVTVGDIKYTLPKNRVNHFPVETSVYTNFILPATGTIIEDKPPNLVSGPAEGALYWCRLIGLNVDKSVKYSVTVPSPDGSFIVKIDKAEWEKAPRFYQTVLSKLSMTVMKAGDFIPSEWLPAPKTTDPSDIVAEVL</sequence>
<reference evidence="1" key="1">
    <citation type="submission" date="2023-03" db="EMBL/GenBank/DDBJ databases">
        <title>Andean soil-derived lignocellulolytic bacterial consortium as a source of novel taxa and putative plastic-active enzymes.</title>
        <authorList>
            <person name="Diaz-Garcia L."/>
            <person name="Chuvochina M."/>
            <person name="Feuerriegel G."/>
            <person name="Bunk B."/>
            <person name="Sproer C."/>
            <person name="Streit W.R."/>
            <person name="Rodriguez L.M."/>
            <person name="Overmann J."/>
            <person name="Jimenez D.J."/>
        </authorList>
    </citation>
    <scope>NUCLEOTIDE SEQUENCE</scope>
    <source>
        <strain evidence="1">MAG 2441</strain>
    </source>
</reference>
<dbReference type="InterPro" id="IPR008969">
    <property type="entry name" value="CarboxyPept-like_regulatory"/>
</dbReference>
<evidence type="ECO:0000313" key="1">
    <source>
        <dbReference type="EMBL" id="WEK55120.1"/>
    </source>
</evidence>
<accession>A0AA95JGL7</accession>
<organism evidence="1 2">
    <name type="scientific">Candidatus Cohnella colombiensis</name>
    <dbReference type="NCBI Taxonomy" id="3121368"/>
    <lineage>
        <taxon>Bacteria</taxon>
        <taxon>Bacillati</taxon>
        <taxon>Bacillota</taxon>
        <taxon>Bacilli</taxon>
        <taxon>Bacillales</taxon>
        <taxon>Paenibacillaceae</taxon>
        <taxon>Cohnella</taxon>
    </lineage>
</organism>
<protein>
    <recommendedName>
        <fullName evidence="3">Carboxypeptidase regulatory-like domain-containing protein</fullName>
    </recommendedName>
</protein>
<gene>
    <name evidence="1" type="ORF">P0Y55_03300</name>
</gene>
<dbReference type="AlphaFoldDB" id="A0AA95JGL7"/>